<gene>
    <name evidence="2" type="ORF">HX798_26900</name>
</gene>
<dbReference type="PANTHER" id="PTHR38773">
    <property type="entry name" value="PROTEIN SPRT"/>
    <property type="match status" value="1"/>
</dbReference>
<dbReference type="PANTHER" id="PTHR38773:SF1">
    <property type="entry name" value="PROTEIN SPRT"/>
    <property type="match status" value="1"/>
</dbReference>
<dbReference type="AlphaFoldDB" id="A0A7Y7ZF75"/>
<protein>
    <submittedName>
        <fullName evidence="2">SprT-like domain-containing protein</fullName>
    </submittedName>
</protein>
<dbReference type="GO" id="GO:0006950">
    <property type="term" value="P:response to stress"/>
    <property type="evidence" value="ECO:0007669"/>
    <property type="project" value="UniProtKB-ARBA"/>
</dbReference>
<dbReference type="RefSeq" id="WP_177011250.1">
    <property type="nucleotide sequence ID" value="NZ_JACARV010000107.1"/>
</dbReference>
<comment type="caution">
    <text evidence="2">The sequence shown here is derived from an EMBL/GenBank/DDBJ whole genome shotgun (WGS) entry which is preliminary data.</text>
</comment>
<organism evidence="2 3">
    <name type="scientific">Pseudomonas putida</name>
    <name type="common">Arthrobacter siderocapsulatus</name>
    <dbReference type="NCBI Taxonomy" id="303"/>
    <lineage>
        <taxon>Bacteria</taxon>
        <taxon>Pseudomonadati</taxon>
        <taxon>Pseudomonadota</taxon>
        <taxon>Gammaproteobacteria</taxon>
        <taxon>Pseudomonadales</taxon>
        <taxon>Pseudomonadaceae</taxon>
        <taxon>Pseudomonas</taxon>
    </lineage>
</organism>
<evidence type="ECO:0000313" key="3">
    <source>
        <dbReference type="Proteomes" id="UP000542695"/>
    </source>
</evidence>
<evidence type="ECO:0000313" key="2">
    <source>
        <dbReference type="EMBL" id="NWC83887.1"/>
    </source>
</evidence>
<feature type="domain" description="SprT-like" evidence="1">
    <location>
        <begin position="5"/>
        <end position="66"/>
    </location>
</feature>
<evidence type="ECO:0000259" key="1">
    <source>
        <dbReference type="Pfam" id="PF10263"/>
    </source>
</evidence>
<sequence length="95" mass="10906">MTNTFKIRLNRTLLEIDPAHVNDTTVPHEVAHLVANQLYGMKISPHGQEWKSVMVDVFGLQPGRCHQIDTSTSSPQSFIYTCRCPKEFRRFQAYA</sequence>
<accession>A0A7Y7ZF75</accession>
<dbReference type="Proteomes" id="UP000542695">
    <property type="component" value="Unassembled WGS sequence"/>
</dbReference>
<reference evidence="2 3" key="1">
    <citation type="submission" date="2020-04" db="EMBL/GenBank/DDBJ databases">
        <title>Molecular characterization of pseudomonads from Agaricus bisporus reveal novel blotch 2 pathogens in Western Europe.</title>
        <authorList>
            <person name="Taparia T."/>
            <person name="Krijger M."/>
            <person name="Haynes E."/>
            <person name="Elpinstone J.G."/>
            <person name="Noble R."/>
            <person name="Van Der Wolf J."/>
        </authorList>
    </citation>
    <scope>NUCLEOTIDE SEQUENCE [LARGE SCALE GENOMIC DNA]</scope>
    <source>
        <strain evidence="2 3">P7765</strain>
    </source>
</reference>
<proteinExistence type="predicted"/>
<dbReference type="Pfam" id="PF10263">
    <property type="entry name" value="SprT-like"/>
    <property type="match status" value="1"/>
</dbReference>
<name>A0A7Y7ZF75_PSEPU</name>
<dbReference type="EMBL" id="JACARV010000107">
    <property type="protein sequence ID" value="NWC83887.1"/>
    <property type="molecule type" value="Genomic_DNA"/>
</dbReference>
<dbReference type="InterPro" id="IPR006640">
    <property type="entry name" value="SprT-like_domain"/>
</dbReference>